<proteinExistence type="predicted"/>
<sequence>MKVKKRVLMILTLLLCLTTGLCWLIGGYIGESTANNLYMMSIDEESAFFNAKDITFLNEKKHPFTFIAKQYINISSGIIGGQAEIIGTNENFAYMKKLKILSGSFFNEIHIGKNSNVVVLSSGAAWHFFGNKQSVGNDIIIGNEKFQVVGVFEKDLAQEDEILLYMPFEKLNQLVSNELKVLDIWLQLDNISEVEPIIIDMGYLSNDIKIVEINQYKDIVMQRFKFIIFIVGIVIIIFLWKMILNNIRILKLEIIEFLKENYIRDIWSIFSNRKVLFKLLYSLTYILSALLIWKIIRFKPCMPSEFFMWRDYNFYVLRDMLDFYIQPNIGVPALQYLNHLNTVSNILFFLSILSATSILCVLFRRNLRNLVQDNDKLENKKNQSFI</sequence>
<evidence type="ECO:0000259" key="2">
    <source>
        <dbReference type="Pfam" id="PF12704"/>
    </source>
</evidence>
<dbReference type="Pfam" id="PF12704">
    <property type="entry name" value="MacB_PCD"/>
    <property type="match status" value="1"/>
</dbReference>
<feature type="transmembrane region" description="Helical" evidence="1">
    <location>
        <begin position="346"/>
        <end position="363"/>
    </location>
</feature>
<dbReference type="Proteomes" id="UP001524478">
    <property type="component" value="Unassembled WGS sequence"/>
</dbReference>
<accession>A0ABT1S699</accession>
<keyword evidence="1" id="KW-0812">Transmembrane</keyword>
<feature type="domain" description="MacB-like periplasmic core" evidence="2">
    <location>
        <begin position="11"/>
        <end position="189"/>
    </location>
</feature>
<organism evidence="3 4">
    <name type="scientific">Tissierella carlieri</name>
    <dbReference type="NCBI Taxonomy" id="689904"/>
    <lineage>
        <taxon>Bacteria</taxon>
        <taxon>Bacillati</taxon>
        <taxon>Bacillota</taxon>
        <taxon>Tissierellia</taxon>
        <taxon>Tissierellales</taxon>
        <taxon>Tissierellaceae</taxon>
        <taxon>Tissierella</taxon>
    </lineage>
</organism>
<name>A0ABT1S699_9FIRM</name>
<gene>
    <name evidence="3" type="ORF">NE686_02800</name>
</gene>
<reference evidence="3 4" key="1">
    <citation type="submission" date="2022-06" db="EMBL/GenBank/DDBJ databases">
        <title>Isolation of gut microbiota from human fecal samples.</title>
        <authorList>
            <person name="Pamer E.G."/>
            <person name="Barat B."/>
            <person name="Waligurski E."/>
            <person name="Medina S."/>
            <person name="Paddock L."/>
            <person name="Mostad J."/>
        </authorList>
    </citation>
    <scope>NUCLEOTIDE SEQUENCE [LARGE SCALE GENOMIC DNA]</scope>
    <source>
        <strain evidence="3 4">DFI.7.95</strain>
    </source>
</reference>
<keyword evidence="1" id="KW-0472">Membrane</keyword>
<dbReference type="EMBL" id="JANGAC010000002">
    <property type="protein sequence ID" value="MCQ4922002.1"/>
    <property type="molecule type" value="Genomic_DNA"/>
</dbReference>
<feature type="transmembrane region" description="Helical" evidence="1">
    <location>
        <begin position="275"/>
        <end position="296"/>
    </location>
</feature>
<dbReference type="RefSeq" id="WP_256310345.1">
    <property type="nucleotide sequence ID" value="NZ_JANGAC010000002.1"/>
</dbReference>
<evidence type="ECO:0000313" key="3">
    <source>
        <dbReference type="EMBL" id="MCQ4922002.1"/>
    </source>
</evidence>
<evidence type="ECO:0000256" key="1">
    <source>
        <dbReference type="SAM" id="Phobius"/>
    </source>
</evidence>
<dbReference type="InterPro" id="IPR025857">
    <property type="entry name" value="MacB_PCD"/>
</dbReference>
<evidence type="ECO:0000313" key="4">
    <source>
        <dbReference type="Proteomes" id="UP001524478"/>
    </source>
</evidence>
<comment type="caution">
    <text evidence="3">The sequence shown here is derived from an EMBL/GenBank/DDBJ whole genome shotgun (WGS) entry which is preliminary data.</text>
</comment>
<protein>
    <submittedName>
        <fullName evidence="3">ABC transporter permease</fullName>
    </submittedName>
</protein>
<keyword evidence="1" id="KW-1133">Transmembrane helix</keyword>
<keyword evidence="4" id="KW-1185">Reference proteome</keyword>
<feature type="transmembrane region" description="Helical" evidence="1">
    <location>
        <begin position="224"/>
        <end position="244"/>
    </location>
</feature>